<protein>
    <recommendedName>
        <fullName evidence="2">Endoplasmic reticulum vesicle transporter C-terminal domain-containing protein</fullName>
    </recommendedName>
</protein>
<keyword evidence="4" id="KW-1185">Reference proteome</keyword>
<dbReference type="PANTHER" id="PTHR10984:SF25">
    <property type="entry name" value="ENDOPLASMIC RETICULUM-GOLGI INTERMEDIATE COMPARTMENT PROTEIN 3"/>
    <property type="match status" value="1"/>
</dbReference>
<evidence type="ECO:0000256" key="1">
    <source>
        <dbReference type="ARBA" id="ARBA00005648"/>
    </source>
</evidence>
<feature type="domain" description="Endoplasmic reticulum vesicle transporter C-terminal" evidence="2">
    <location>
        <begin position="28"/>
        <end position="77"/>
    </location>
</feature>
<dbReference type="AlphaFoldDB" id="A0ABD1U6G0"/>
<dbReference type="InterPro" id="IPR012936">
    <property type="entry name" value="Erv_C"/>
</dbReference>
<gene>
    <name evidence="3" type="ORF">Fot_24510</name>
</gene>
<organism evidence="3 4">
    <name type="scientific">Forsythia ovata</name>
    <dbReference type="NCBI Taxonomy" id="205694"/>
    <lineage>
        <taxon>Eukaryota</taxon>
        <taxon>Viridiplantae</taxon>
        <taxon>Streptophyta</taxon>
        <taxon>Embryophyta</taxon>
        <taxon>Tracheophyta</taxon>
        <taxon>Spermatophyta</taxon>
        <taxon>Magnoliopsida</taxon>
        <taxon>eudicotyledons</taxon>
        <taxon>Gunneridae</taxon>
        <taxon>Pentapetalae</taxon>
        <taxon>asterids</taxon>
        <taxon>lamiids</taxon>
        <taxon>Lamiales</taxon>
        <taxon>Oleaceae</taxon>
        <taxon>Forsythieae</taxon>
        <taxon>Forsythia</taxon>
    </lineage>
</organism>
<dbReference type="Proteomes" id="UP001604277">
    <property type="component" value="Unassembled WGS sequence"/>
</dbReference>
<reference evidence="4" key="1">
    <citation type="submission" date="2024-07" db="EMBL/GenBank/DDBJ databases">
        <title>Two chromosome-level genome assemblies of Korean endemic species Abeliophyllum distichum and Forsythia ovata (Oleaceae).</title>
        <authorList>
            <person name="Jang H."/>
        </authorList>
    </citation>
    <scope>NUCLEOTIDE SEQUENCE [LARGE SCALE GENOMIC DNA]</scope>
</reference>
<evidence type="ECO:0000259" key="2">
    <source>
        <dbReference type="Pfam" id="PF07970"/>
    </source>
</evidence>
<dbReference type="Pfam" id="PF07970">
    <property type="entry name" value="COPIIcoated_ERV"/>
    <property type="match status" value="1"/>
</dbReference>
<dbReference type="EMBL" id="JBFOLJ010000007">
    <property type="protein sequence ID" value="KAL2520587.1"/>
    <property type="molecule type" value="Genomic_DNA"/>
</dbReference>
<evidence type="ECO:0000313" key="4">
    <source>
        <dbReference type="Proteomes" id="UP001604277"/>
    </source>
</evidence>
<sequence length="120" mass="13351">MDPKMPPLAIEGSKGVFILFPTLQIFEGSSHVNVSHIIHNLSFGPEYPGIHNPLNGTMRILRGASGTFKYYIKIFSLADIEMEKEFDVDCRCDDQDLSSRDLTPYRYSSILSALGGPEPS</sequence>
<dbReference type="InterPro" id="IPR045888">
    <property type="entry name" value="Erv"/>
</dbReference>
<comment type="caution">
    <text evidence="3">The sequence shown here is derived from an EMBL/GenBank/DDBJ whole genome shotgun (WGS) entry which is preliminary data.</text>
</comment>
<dbReference type="PANTHER" id="PTHR10984">
    <property type="entry name" value="ENDOPLASMIC RETICULUM-GOLGI INTERMEDIATE COMPARTMENT PROTEIN"/>
    <property type="match status" value="1"/>
</dbReference>
<proteinExistence type="inferred from homology"/>
<name>A0ABD1U6G0_9LAMI</name>
<evidence type="ECO:0000313" key="3">
    <source>
        <dbReference type="EMBL" id="KAL2520587.1"/>
    </source>
</evidence>
<comment type="similarity">
    <text evidence="1">Belongs to the ERGIC family.</text>
</comment>
<accession>A0ABD1U6G0</accession>